<evidence type="ECO:0000313" key="2">
    <source>
        <dbReference type="EMBL" id="KGQ01571.1"/>
    </source>
</evidence>
<feature type="region of interest" description="Disordered" evidence="1">
    <location>
        <begin position="1"/>
        <end position="20"/>
    </location>
</feature>
<dbReference type="EMBL" id="KN293999">
    <property type="protein sequence ID" value="KGQ01571.1"/>
    <property type="molecule type" value="Genomic_DNA"/>
</dbReference>
<keyword evidence="3" id="KW-1185">Reference proteome</keyword>
<evidence type="ECO:0000256" key="1">
    <source>
        <dbReference type="SAM" id="MobiDB-lite"/>
    </source>
</evidence>
<proteinExistence type="predicted"/>
<feature type="region of interest" description="Disordered" evidence="1">
    <location>
        <begin position="107"/>
        <end position="137"/>
    </location>
</feature>
<dbReference type="AlphaFoldDB" id="A0A0A2V196"/>
<protein>
    <submittedName>
        <fullName evidence="2">Uncharacterized protein</fullName>
    </submittedName>
</protein>
<dbReference type="VEuPathDB" id="FungiDB:PAAG_11697"/>
<name>A0A0A2V196_PARBA</name>
<dbReference type="HOGENOM" id="CLU_1865734_0_0_1"/>
<dbReference type="Proteomes" id="UP000002059">
    <property type="component" value="Partially assembled WGS sequence"/>
</dbReference>
<reference evidence="2 3" key="1">
    <citation type="journal article" date="2011" name="PLoS Genet.">
        <title>Comparative genomic analysis of human fungal pathogens causing paracoccidioidomycosis.</title>
        <authorList>
            <person name="Desjardins C.A."/>
            <person name="Champion M.D."/>
            <person name="Holder J.W."/>
            <person name="Muszewska A."/>
            <person name="Goldberg J."/>
            <person name="Bailao A.M."/>
            <person name="Brigido M.M."/>
            <person name="Ferreira M.E."/>
            <person name="Garcia A.M."/>
            <person name="Grynberg M."/>
            <person name="Gujja S."/>
            <person name="Heiman D.I."/>
            <person name="Henn M.R."/>
            <person name="Kodira C.D."/>
            <person name="Leon-Narvaez H."/>
            <person name="Longo L.V."/>
            <person name="Ma L.J."/>
            <person name="Malavazi I."/>
            <person name="Matsuo A.L."/>
            <person name="Morais F.V."/>
            <person name="Pereira M."/>
            <person name="Rodriguez-Brito S."/>
            <person name="Sakthikumar S."/>
            <person name="Salem-Izacc S.M."/>
            <person name="Sykes S.M."/>
            <person name="Teixeira M.M."/>
            <person name="Vallejo M.C."/>
            <person name="Walter M.E."/>
            <person name="Yandava C."/>
            <person name="Young S."/>
            <person name="Zeng Q."/>
            <person name="Zucker J."/>
            <person name="Felipe M.S."/>
            <person name="Goldman G.H."/>
            <person name="Haas B.J."/>
            <person name="McEwen J.G."/>
            <person name="Nino-Vega G."/>
            <person name="Puccia R."/>
            <person name="San-Blas G."/>
            <person name="Soares C.M."/>
            <person name="Birren B.W."/>
            <person name="Cuomo C.A."/>
        </authorList>
    </citation>
    <scope>NUCLEOTIDE SEQUENCE [LARGE SCALE GENOMIC DNA]</scope>
    <source>
        <strain evidence="3">ATCC MYA-826 / Pb01</strain>
    </source>
</reference>
<dbReference type="GeneID" id="26970605"/>
<sequence>MNLEEPYYQEMEAGGAGGTVASRTQDLTRQLGSASNSSRRRHIERVGPNQLPLGSLTPQNTSTIRARTGGYEMLTGWGEPGWASAGCASSSLPGPIIRCGVQEYLSNPPPDSRRPFFSTGARAGGDFFTMGNRRSEP</sequence>
<feature type="compositionally biased region" description="Polar residues" evidence="1">
    <location>
        <begin position="28"/>
        <end position="37"/>
    </location>
</feature>
<evidence type="ECO:0000313" key="3">
    <source>
        <dbReference type="Proteomes" id="UP000002059"/>
    </source>
</evidence>
<organism evidence="2 3">
    <name type="scientific">Paracoccidioides lutzii (strain ATCC MYA-826 / Pb01)</name>
    <name type="common">Paracoccidioides brasiliensis</name>
    <dbReference type="NCBI Taxonomy" id="502779"/>
    <lineage>
        <taxon>Eukaryota</taxon>
        <taxon>Fungi</taxon>
        <taxon>Dikarya</taxon>
        <taxon>Ascomycota</taxon>
        <taxon>Pezizomycotina</taxon>
        <taxon>Eurotiomycetes</taxon>
        <taxon>Eurotiomycetidae</taxon>
        <taxon>Onygenales</taxon>
        <taxon>Ajellomycetaceae</taxon>
        <taxon>Paracoccidioides</taxon>
    </lineage>
</organism>
<dbReference type="RefSeq" id="XP_015703084.1">
    <property type="nucleotide sequence ID" value="XM_015847295.1"/>
</dbReference>
<gene>
    <name evidence="2" type="ORF">PAAG_11697</name>
</gene>
<accession>A0A0A2V196</accession>
<dbReference type="KEGG" id="pbl:PAAG_11697"/>
<feature type="region of interest" description="Disordered" evidence="1">
    <location>
        <begin position="28"/>
        <end position="62"/>
    </location>
</feature>